<dbReference type="OrthoDB" id="9811595at2"/>
<accession>A0A1V8RQS8</accession>
<gene>
    <name evidence="2" type="ORF">BFN67_18125</name>
</gene>
<organism evidence="2 3">
    <name type="scientific">Manganibacter manganicus</name>
    <dbReference type="NCBI Taxonomy" id="1873176"/>
    <lineage>
        <taxon>Bacteria</taxon>
        <taxon>Pseudomonadati</taxon>
        <taxon>Pseudomonadota</taxon>
        <taxon>Alphaproteobacteria</taxon>
        <taxon>Hyphomicrobiales</taxon>
        <taxon>Phyllobacteriaceae</taxon>
        <taxon>Manganibacter</taxon>
    </lineage>
</organism>
<feature type="region of interest" description="Disordered" evidence="1">
    <location>
        <begin position="35"/>
        <end position="58"/>
    </location>
</feature>
<keyword evidence="3" id="KW-1185">Reference proteome</keyword>
<dbReference type="Proteomes" id="UP000191905">
    <property type="component" value="Unassembled WGS sequence"/>
</dbReference>
<dbReference type="STRING" id="1873176.BFN67_18125"/>
<evidence type="ECO:0008006" key="4">
    <source>
        <dbReference type="Google" id="ProtNLM"/>
    </source>
</evidence>
<name>A0A1V8RQS8_9HYPH</name>
<dbReference type="Pfam" id="PF05284">
    <property type="entry name" value="DUF736"/>
    <property type="match status" value="1"/>
</dbReference>
<protein>
    <recommendedName>
        <fullName evidence="4">DUF736 domain-containing protein</fullName>
    </recommendedName>
</protein>
<dbReference type="EMBL" id="MDET01000015">
    <property type="protein sequence ID" value="OQM75508.1"/>
    <property type="molecule type" value="Genomic_DNA"/>
</dbReference>
<dbReference type="InterPro" id="IPR007948">
    <property type="entry name" value="DUF736"/>
</dbReference>
<evidence type="ECO:0000313" key="2">
    <source>
        <dbReference type="EMBL" id="OQM75508.1"/>
    </source>
</evidence>
<proteinExistence type="predicted"/>
<dbReference type="RefSeq" id="WP_067179924.1">
    <property type="nucleotide sequence ID" value="NZ_MDET01000015.1"/>
</dbReference>
<comment type="caution">
    <text evidence="2">The sequence shown here is derived from an EMBL/GenBank/DDBJ whole genome shotgun (WGS) entry which is preliminary data.</text>
</comment>
<dbReference type="AlphaFoldDB" id="A0A1V8RQS8"/>
<evidence type="ECO:0000313" key="3">
    <source>
        <dbReference type="Proteomes" id="UP000191905"/>
    </source>
</evidence>
<evidence type="ECO:0000256" key="1">
    <source>
        <dbReference type="SAM" id="MobiDB-lite"/>
    </source>
</evidence>
<sequence>MQIGMFTREANGFTGQIHTLTLACDLAIIPAEPSETENAPDYRVHQGSDEGPEVGAGWMRTGERAGEYVALVIDDPAFPHPIRANLFRDDDAGSAWSLHWSRPSKRDAKD</sequence>
<reference evidence="2 3" key="1">
    <citation type="journal article" date="2016" name="Int. J. Syst. Evol. Microbiol.">
        <title>Pseudaminobacter manganicus sp. nov., isolated from sludge of a manganese mine.</title>
        <authorList>
            <person name="Li J."/>
            <person name="Huang J."/>
            <person name="Liao S."/>
            <person name="Wang G."/>
        </authorList>
    </citation>
    <scope>NUCLEOTIDE SEQUENCE [LARGE SCALE GENOMIC DNA]</scope>
    <source>
        <strain evidence="2 3">JH-7</strain>
    </source>
</reference>